<feature type="signal peptide" evidence="2">
    <location>
        <begin position="1"/>
        <end position="18"/>
    </location>
</feature>
<dbReference type="STRING" id="1817867.A3F83_01225"/>
<dbReference type="Proteomes" id="UP000179129">
    <property type="component" value="Unassembled WGS sequence"/>
</dbReference>
<organism evidence="3 4">
    <name type="scientific">Candidatus Glassbacteria bacterium RIFCSPLOWO2_12_FULL_58_11</name>
    <dbReference type="NCBI Taxonomy" id="1817867"/>
    <lineage>
        <taxon>Bacteria</taxon>
        <taxon>Candidatus Glassiibacteriota</taxon>
    </lineage>
</organism>
<name>A0A1F5YQK3_9BACT</name>
<comment type="caution">
    <text evidence="3">The sequence shown here is derived from an EMBL/GenBank/DDBJ whole genome shotgun (WGS) entry which is preliminary data.</text>
</comment>
<feature type="compositionally biased region" description="Pro residues" evidence="1">
    <location>
        <begin position="136"/>
        <end position="146"/>
    </location>
</feature>
<dbReference type="PANTHER" id="PTHR40940:SF2">
    <property type="entry name" value="BATD"/>
    <property type="match status" value="1"/>
</dbReference>
<evidence type="ECO:0000313" key="4">
    <source>
        <dbReference type="Proteomes" id="UP000179129"/>
    </source>
</evidence>
<evidence type="ECO:0000313" key="3">
    <source>
        <dbReference type="EMBL" id="OGG02459.1"/>
    </source>
</evidence>
<accession>A0A1F5YQK3</accession>
<keyword evidence="2" id="KW-0732">Signal</keyword>
<feature type="chain" id="PRO_5009522603" description="Protein BatD" evidence="2">
    <location>
        <begin position="19"/>
        <end position="603"/>
    </location>
</feature>
<dbReference type="EMBL" id="MFIX01000183">
    <property type="protein sequence ID" value="OGG02459.1"/>
    <property type="molecule type" value="Genomic_DNA"/>
</dbReference>
<reference evidence="3 4" key="1">
    <citation type="journal article" date="2016" name="Nat. Commun.">
        <title>Thousands of microbial genomes shed light on interconnected biogeochemical processes in an aquifer system.</title>
        <authorList>
            <person name="Anantharaman K."/>
            <person name="Brown C.T."/>
            <person name="Hug L.A."/>
            <person name="Sharon I."/>
            <person name="Castelle C.J."/>
            <person name="Probst A.J."/>
            <person name="Thomas B.C."/>
            <person name="Singh A."/>
            <person name="Wilkins M.J."/>
            <person name="Karaoz U."/>
            <person name="Brodie E.L."/>
            <person name="Williams K.H."/>
            <person name="Hubbard S.S."/>
            <person name="Banfield J.F."/>
        </authorList>
    </citation>
    <scope>NUCLEOTIDE SEQUENCE [LARGE SCALE GENOMIC DNA]</scope>
</reference>
<sequence>MTALALAFLAILPLRAAAQDISVDLSADRQELSLGEQFQLTVTVSGTMRSVPEPQLQNMDNFQVVGRGTSSQISIVNGQISATKSTNYTVLPSREGAFSIGPAVIRFGGKDYSSNTLEIKVGGGQAPASPGAAAPKPGPGAAPPRPGQSSPPVEESLAEGSGDANLFIRGSVDKREVYVGEQVTYTFGFYNRLRLAENPEYNPASFNGFWVEELDKSARQTSQVVNGVSYSVQELRYALFPATDGEATIGPAKLAYTIRNAWDFFDNGSRKALQTRPITVKVKPLPAAGKPADFGGAVGKFTIAGTVDKNSVKQGEAVTLELDIAGTGNIRSISEPKPDSLEDFDIYESKSEENIDRSGERIRGKKIFRFVMVPRKEGEYRLPGVAFSFFDPEQEKYITVRSAELALTVLPSGEKEQPPAYHLAPESVMAVGEDIHYIKEAPSALKSPGKPLSSTALFWLLHLLPVVSVGLALLYRRHRGLLVSDLGYARQKGAGKRLERNLKDAARALKSGDTAACYAALDRALCHFIGDRLNEETVGMMTDGIVGLLSVRNVAEDVREEVRRCLEHFAFVRFAPQSATEAETAREYLNKVRKLVGKLDKAL</sequence>
<evidence type="ECO:0000256" key="1">
    <source>
        <dbReference type="SAM" id="MobiDB-lite"/>
    </source>
</evidence>
<dbReference type="PANTHER" id="PTHR40940">
    <property type="entry name" value="PROTEIN BATD-RELATED"/>
    <property type="match status" value="1"/>
</dbReference>
<feature type="compositionally biased region" description="Low complexity" evidence="1">
    <location>
        <begin position="126"/>
        <end position="135"/>
    </location>
</feature>
<gene>
    <name evidence="3" type="ORF">A3F83_01225</name>
</gene>
<feature type="region of interest" description="Disordered" evidence="1">
    <location>
        <begin position="120"/>
        <end position="160"/>
    </location>
</feature>
<evidence type="ECO:0008006" key="5">
    <source>
        <dbReference type="Google" id="ProtNLM"/>
    </source>
</evidence>
<dbReference type="InterPro" id="IPR025738">
    <property type="entry name" value="BatD"/>
</dbReference>
<evidence type="ECO:0000256" key="2">
    <source>
        <dbReference type="SAM" id="SignalP"/>
    </source>
</evidence>
<proteinExistence type="predicted"/>
<protein>
    <recommendedName>
        <fullName evidence="5">Protein BatD</fullName>
    </recommendedName>
</protein>
<dbReference type="Pfam" id="PF13584">
    <property type="entry name" value="BatD"/>
    <property type="match status" value="3"/>
</dbReference>
<dbReference type="AlphaFoldDB" id="A0A1F5YQK3"/>